<organism evidence="1">
    <name type="scientific">Arundo donax</name>
    <name type="common">Giant reed</name>
    <name type="synonym">Donax arundinaceus</name>
    <dbReference type="NCBI Taxonomy" id="35708"/>
    <lineage>
        <taxon>Eukaryota</taxon>
        <taxon>Viridiplantae</taxon>
        <taxon>Streptophyta</taxon>
        <taxon>Embryophyta</taxon>
        <taxon>Tracheophyta</taxon>
        <taxon>Spermatophyta</taxon>
        <taxon>Magnoliopsida</taxon>
        <taxon>Liliopsida</taxon>
        <taxon>Poales</taxon>
        <taxon>Poaceae</taxon>
        <taxon>PACMAD clade</taxon>
        <taxon>Arundinoideae</taxon>
        <taxon>Arundineae</taxon>
        <taxon>Arundo</taxon>
    </lineage>
</organism>
<proteinExistence type="predicted"/>
<accession>A0A0A9APH1</accession>
<reference evidence="1" key="1">
    <citation type="submission" date="2014-09" db="EMBL/GenBank/DDBJ databases">
        <authorList>
            <person name="Magalhaes I.L.F."/>
            <person name="Oliveira U."/>
            <person name="Santos F.R."/>
            <person name="Vidigal T.H.D.A."/>
            <person name="Brescovit A.D."/>
            <person name="Santos A.J."/>
        </authorList>
    </citation>
    <scope>NUCLEOTIDE SEQUENCE</scope>
    <source>
        <tissue evidence="1">Shoot tissue taken approximately 20 cm above the soil surface</tissue>
    </source>
</reference>
<dbReference type="AlphaFoldDB" id="A0A0A9APH1"/>
<evidence type="ECO:0000313" key="1">
    <source>
        <dbReference type="EMBL" id="JAD50835.1"/>
    </source>
</evidence>
<reference evidence="1" key="2">
    <citation type="journal article" date="2015" name="Data Brief">
        <title>Shoot transcriptome of the giant reed, Arundo donax.</title>
        <authorList>
            <person name="Barrero R.A."/>
            <person name="Guerrero F.D."/>
            <person name="Moolhuijzen P."/>
            <person name="Goolsby J.A."/>
            <person name="Tidwell J."/>
            <person name="Bellgard S.E."/>
            <person name="Bellgard M.I."/>
        </authorList>
    </citation>
    <scope>NUCLEOTIDE SEQUENCE</scope>
    <source>
        <tissue evidence="1">Shoot tissue taken approximately 20 cm above the soil surface</tissue>
    </source>
</reference>
<name>A0A0A9APH1_ARUDO</name>
<protein>
    <submittedName>
        <fullName evidence="1">Uncharacterized protein</fullName>
    </submittedName>
</protein>
<dbReference type="EMBL" id="GBRH01247060">
    <property type="protein sequence ID" value="JAD50835.1"/>
    <property type="molecule type" value="Transcribed_RNA"/>
</dbReference>
<sequence length="46" mass="5106">MLDRLGQLGLSCKPIVRNIDALYQLKQVERAFGTLYTEAPNTLPSA</sequence>